<gene>
    <name evidence="1" type="ORF">VVAX_03304</name>
</gene>
<evidence type="ECO:0008006" key="2">
    <source>
        <dbReference type="Google" id="ProtNLM"/>
    </source>
</evidence>
<reference evidence="1" key="1">
    <citation type="submission" date="2019-12" db="EMBL/GenBank/DDBJ databases">
        <authorList>
            <person name="Cremers G."/>
        </authorList>
    </citation>
    <scope>NUCLEOTIDE SEQUENCE</scope>
    <source>
        <strain evidence="1">Vvax</strain>
    </source>
</reference>
<proteinExistence type="predicted"/>
<organism evidence="1">
    <name type="scientific">Variovorax paradoxus</name>
    <dbReference type="NCBI Taxonomy" id="34073"/>
    <lineage>
        <taxon>Bacteria</taxon>
        <taxon>Pseudomonadati</taxon>
        <taxon>Pseudomonadota</taxon>
        <taxon>Betaproteobacteria</taxon>
        <taxon>Burkholderiales</taxon>
        <taxon>Comamonadaceae</taxon>
        <taxon>Variovorax</taxon>
    </lineage>
</organism>
<evidence type="ECO:0000313" key="1">
    <source>
        <dbReference type="EMBL" id="CAA2105536.1"/>
    </source>
</evidence>
<dbReference type="InterPro" id="IPR015942">
    <property type="entry name" value="Asp/Glu/hydantoin_racemase"/>
</dbReference>
<dbReference type="EMBL" id="LR743507">
    <property type="protein sequence ID" value="CAA2105536.1"/>
    <property type="molecule type" value="Genomic_DNA"/>
</dbReference>
<dbReference type="GO" id="GO:0047661">
    <property type="term" value="F:amino-acid racemase activity"/>
    <property type="evidence" value="ECO:0007669"/>
    <property type="project" value="InterPro"/>
</dbReference>
<protein>
    <recommendedName>
        <fullName evidence="2">Asp/Glu/hydantoin racemase</fullName>
    </recommendedName>
</protein>
<sequence length="244" mass="25549">MSAKRDALAFVHTAQAHVPTFDRLVREIAPGLRVRHMVREDLLADARVVGVDDEALVSRVHHAMREAGAGGASVVVCTCSTIGGVAESTPAGDAFKALRIDRAMADRAVRAGPRVLIVAAVESTLAPTTALVRSAAKDAGVDVRISELLVGEAWPHFESGDLARYVATLAQAIRANTAAADVVVLAQASMTPVEAALADLGIEVLSSPAPGVRLAVQAASQAGTKPDIYSPIHSFPDFYQCRIE</sequence>
<dbReference type="AlphaFoldDB" id="A0A679JHW7"/>
<accession>A0A679JHW7</accession>
<name>A0A679JHW7_VARPD</name>
<dbReference type="Pfam" id="PF01177">
    <property type="entry name" value="Asp_Glu_race"/>
    <property type="match status" value="1"/>
</dbReference>
<dbReference type="RefSeq" id="WP_339090893.1">
    <property type="nucleotide sequence ID" value="NZ_LR743507.1"/>
</dbReference>